<keyword evidence="1" id="KW-0812">Transmembrane</keyword>
<dbReference type="InterPro" id="IPR004158">
    <property type="entry name" value="DUF247_pln"/>
</dbReference>
<dbReference type="OMA" id="EDTITRC"/>
<organism evidence="2">
    <name type="scientific">Eucalyptus grandis</name>
    <name type="common">Flooded gum</name>
    <dbReference type="NCBI Taxonomy" id="71139"/>
    <lineage>
        <taxon>Eukaryota</taxon>
        <taxon>Viridiplantae</taxon>
        <taxon>Streptophyta</taxon>
        <taxon>Embryophyta</taxon>
        <taxon>Tracheophyta</taxon>
        <taxon>Spermatophyta</taxon>
        <taxon>Magnoliopsida</taxon>
        <taxon>eudicotyledons</taxon>
        <taxon>Gunneridae</taxon>
        <taxon>Pentapetalae</taxon>
        <taxon>rosids</taxon>
        <taxon>malvids</taxon>
        <taxon>Myrtales</taxon>
        <taxon>Myrtaceae</taxon>
        <taxon>Myrtoideae</taxon>
        <taxon>Eucalypteae</taxon>
        <taxon>Eucalyptus</taxon>
    </lineage>
</organism>
<keyword evidence="1" id="KW-1133">Transmembrane helix</keyword>
<dbReference type="InParanoid" id="A0A059CSD8"/>
<evidence type="ECO:0000256" key="1">
    <source>
        <dbReference type="SAM" id="Phobius"/>
    </source>
</evidence>
<dbReference type="eggNOG" id="ENOG502QUEM">
    <property type="taxonomic scope" value="Eukaryota"/>
</dbReference>
<keyword evidence="1" id="KW-0472">Membrane</keyword>
<sequence length="492" mass="56517">METMSDHAAIQIVELKDAAAESDARMIVEEQFQTTEIRPSAPPVGSCEDTITRCLDQVHRLLKETPRGFLAETSPHTIFRIPRPLRGIDPKAEEPEILSIGPYHRGRPQVLAFEKFKPLFLSRFLGRTEKDLKGLTELVAGMESSARACYSEHVDMTSCDFVQMMLLDGCFVVEFLLHIFGSGHETDEHDPIFARPQIIPILIRDLLKLKNQIPYSLLQSLFKGAVPLDLVEELGTLATLAFKLFTLAYPRSMALIKPWWNREYEHLLDLFYSSLSPRRQVHPKSRKKSWSSAQSVPCVTELGPCGIKFKSKKADSLLDRSFRRRVLRIPDIPIKDFVNSVLIKPVLQIPSITIDDFMTTMLINCVSLEQCRENRSKYMTDYVSFMHCLINRPKDVSLLRSEGIIALFSHDDQRVADLFNKLRKNISYNVHDCFLSEQFKELESYYHSDWAKMMRTYFSSPWSVISLFSAFLVILLAIIQTYVAILTYCTHH</sequence>
<accession>A0A059CSD8</accession>
<dbReference type="PANTHER" id="PTHR31170:SF25">
    <property type="entry name" value="BNAA09G04570D PROTEIN"/>
    <property type="match status" value="1"/>
</dbReference>
<dbReference type="EMBL" id="KK198755">
    <property type="protein sequence ID" value="KCW81378.1"/>
    <property type="molecule type" value="Genomic_DNA"/>
</dbReference>
<gene>
    <name evidence="2" type="ORF">EUGRSUZ_C02761</name>
</gene>
<dbReference type="PANTHER" id="PTHR31170">
    <property type="entry name" value="BNAC04G53230D PROTEIN"/>
    <property type="match status" value="1"/>
</dbReference>
<dbReference type="AlphaFoldDB" id="A0A059CSD8"/>
<protein>
    <submittedName>
        <fullName evidence="2">Uncharacterized protein</fullName>
    </submittedName>
</protein>
<proteinExistence type="predicted"/>
<reference evidence="2" key="1">
    <citation type="submission" date="2013-07" db="EMBL/GenBank/DDBJ databases">
        <title>The genome of Eucalyptus grandis.</title>
        <authorList>
            <person name="Schmutz J."/>
            <person name="Hayes R."/>
            <person name="Myburg A."/>
            <person name="Tuskan G."/>
            <person name="Grattapaglia D."/>
            <person name="Rokhsar D.S."/>
        </authorList>
    </citation>
    <scope>NUCLEOTIDE SEQUENCE</scope>
    <source>
        <tissue evidence="2">Leaf extractions</tissue>
    </source>
</reference>
<dbReference type="Gramene" id="KCW81378">
    <property type="protein sequence ID" value="KCW81378"/>
    <property type="gene ID" value="EUGRSUZ_C02761"/>
</dbReference>
<dbReference type="STRING" id="71139.A0A059CSD8"/>
<feature type="transmembrane region" description="Helical" evidence="1">
    <location>
        <begin position="462"/>
        <end position="489"/>
    </location>
</feature>
<dbReference type="Pfam" id="PF03140">
    <property type="entry name" value="DUF247"/>
    <property type="match status" value="1"/>
</dbReference>
<name>A0A059CSD8_EUCGR</name>
<evidence type="ECO:0000313" key="2">
    <source>
        <dbReference type="EMBL" id="KCW81378.1"/>
    </source>
</evidence>